<reference evidence="2" key="1">
    <citation type="journal article" date="2023" name="bioRxiv">
        <title>Complete genome of the Medicago anthracnose fungus, Colletotrichum destructivum, reveals a mini-chromosome-like region within a core chromosome.</title>
        <authorList>
            <person name="Lapalu N."/>
            <person name="Simon A."/>
            <person name="Lu A."/>
            <person name="Plaumann P.-L."/>
            <person name="Amselem J."/>
            <person name="Pigne S."/>
            <person name="Auger A."/>
            <person name="Koch C."/>
            <person name="Dallery J.-F."/>
            <person name="O'Connell R.J."/>
        </authorList>
    </citation>
    <scope>NUCLEOTIDE SEQUENCE [LARGE SCALE GENOMIC DNA]</scope>
    <source>
        <strain evidence="2">CBS 520.97</strain>
    </source>
</reference>
<keyword evidence="2" id="KW-1185">Reference proteome</keyword>
<dbReference type="AlphaFoldDB" id="A0AAX4I6K5"/>
<dbReference type="GeneID" id="87940541"/>
<evidence type="ECO:0000313" key="2">
    <source>
        <dbReference type="Proteomes" id="UP001322277"/>
    </source>
</evidence>
<proteinExistence type="predicted"/>
<sequence length="134" mass="15012">MRAGNIAILGHLAFESMASMSFFFQPRKQLQDPEASEEAILICHNYAGMLLATDILCVLSLIRSGSESFDDTSAMITWSMAIYHIFPIRRAWARIKKRGGNYTKEEKVAGGPPGHLIIHTVLFISLVWASWRGK</sequence>
<dbReference type="RefSeq" id="XP_062776248.1">
    <property type="nucleotide sequence ID" value="XM_062920197.1"/>
</dbReference>
<organism evidence="1 2">
    <name type="scientific">Colletotrichum destructivum</name>
    <dbReference type="NCBI Taxonomy" id="34406"/>
    <lineage>
        <taxon>Eukaryota</taxon>
        <taxon>Fungi</taxon>
        <taxon>Dikarya</taxon>
        <taxon>Ascomycota</taxon>
        <taxon>Pezizomycotina</taxon>
        <taxon>Sordariomycetes</taxon>
        <taxon>Hypocreomycetidae</taxon>
        <taxon>Glomerellales</taxon>
        <taxon>Glomerellaceae</taxon>
        <taxon>Colletotrichum</taxon>
        <taxon>Colletotrichum destructivum species complex</taxon>
    </lineage>
</organism>
<dbReference type="EMBL" id="CP137306">
    <property type="protein sequence ID" value="WQF79024.1"/>
    <property type="molecule type" value="Genomic_DNA"/>
</dbReference>
<accession>A0AAX4I6K5</accession>
<evidence type="ECO:0000313" key="1">
    <source>
        <dbReference type="EMBL" id="WQF79024.1"/>
    </source>
</evidence>
<dbReference type="Proteomes" id="UP001322277">
    <property type="component" value="Chromosome 2"/>
</dbReference>
<dbReference type="KEGG" id="cdet:87940541"/>
<gene>
    <name evidence="1" type="ORF">CDEST_04038</name>
</gene>
<name>A0AAX4I6K5_9PEZI</name>
<protein>
    <submittedName>
        <fullName evidence="1">Uncharacterized protein</fullName>
    </submittedName>
</protein>